<accession>I1DSW3</accession>
<sequence length="312" mass="34986">MQDRQYNGVVLEDKWGKTYLCSSCLLAYADLGEGYITDVNDKVYGRYFLHDLEPSWNLRQIWTEMYQHAKPWAFDLSKFTDFQLRDALLQIFAAGDMRVWQLSDGWGKQPEGNGIGEGGLAPASNGNTSSKSAAKAAKTKGGGVTSGYSSQEPVFHEPASTATEAITDRSKLENNILLSVGENFKKSPLRQEYEQEVAALSKYSEAIKPNSSLDELEKLANEANEARRQLGVKYKNATPEPLRDFIYEVNRARYDGDPLGPTVDYLVNVKDKSYTDIIRSASRPNPDVDKLLAGFADWLKKQPPEYLIKHQP</sequence>
<proteinExistence type="predicted"/>
<feature type="compositionally biased region" description="Low complexity" evidence="1">
    <location>
        <begin position="123"/>
        <end position="136"/>
    </location>
</feature>
<evidence type="ECO:0000256" key="1">
    <source>
        <dbReference type="SAM" id="MobiDB-lite"/>
    </source>
</evidence>
<reference evidence="2 3" key="1">
    <citation type="journal article" date="2012" name="J. Bacteriol.">
        <title>Genome Sequence of the Protease-Producing Bacterium Rheinheimera nanhaiensis E407-8T, Isolated from Deep-Sea Sediment of the South China Sea.</title>
        <authorList>
            <person name="Zhang X.-Y."/>
            <person name="Zhang Y.-J."/>
            <person name="Qin Q.-L."/>
            <person name="Xie B.-B."/>
            <person name="Chen X.-L."/>
            <person name="Zhou B.-C."/>
            <person name="Zhang Y.-Z."/>
        </authorList>
    </citation>
    <scope>NUCLEOTIDE SEQUENCE [LARGE SCALE GENOMIC DNA]</scope>
    <source>
        <strain evidence="2 3">E407-8</strain>
    </source>
</reference>
<dbReference type="STRING" id="562729.RNAN_0104"/>
<protein>
    <submittedName>
        <fullName evidence="2">Uncharacterized protein</fullName>
    </submittedName>
</protein>
<name>I1DSW3_9GAMM</name>
<dbReference type="AlphaFoldDB" id="I1DSW3"/>
<evidence type="ECO:0000313" key="2">
    <source>
        <dbReference type="EMBL" id="GAB57141.1"/>
    </source>
</evidence>
<evidence type="ECO:0000313" key="3">
    <source>
        <dbReference type="Proteomes" id="UP000004374"/>
    </source>
</evidence>
<dbReference type="Proteomes" id="UP000004374">
    <property type="component" value="Unassembled WGS sequence"/>
</dbReference>
<keyword evidence="3" id="KW-1185">Reference proteome</keyword>
<organism evidence="2 3">
    <name type="scientific">Rheinheimera nanhaiensis E407-8</name>
    <dbReference type="NCBI Taxonomy" id="562729"/>
    <lineage>
        <taxon>Bacteria</taxon>
        <taxon>Pseudomonadati</taxon>
        <taxon>Pseudomonadota</taxon>
        <taxon>Gammaproteobacteria</taxon>
        <taxon>Chromatiales</taxon>
        <taxon>Chromatiaceae</taxon>
        <taxon>Rheinheimera</taxon>
    </lineage>
</organism>
<gene>
    <name evidence="2" type="ORF">RNAN_0104</name>
</gene>
<comment type="caution">
    <text evidence="2">The sequence shown here is derived from an EMBL/GenBank/DDBJ whole genome shotgun (WGS) entry which is preliminary data.</text>
</comment>
<feature type="region of interest" description="Disordered" evidence="1">
    <location>
        <begin position="111"/>
        <end position="153"/>
    </location>
</feature>
<dbReference type="EMBL" id="BAFK01000001">
    <property type="protein sequence ID" value="GAB57141.1"/>
    <property type="molecule type" value="Genomic_DNA"/>
</dbReference>